<dbReference type="InterPro" id="IPR015946">
    <property type="entry name" value="KH_dom-like_a/b"/>
</dbReference>
<dbReference type="Proteomes" id="UP000717981">
    <property type="component" value="Unassembled WGS sequence"/>
</dbReference>
<dbReference type="GO" id="GO:0006979">
    <property type="term" value="P:response to oxidative stress"/>
    <property type="evidence" value="ECO:0007669"/>
    <property type="project" value="InterPro"/>
</dbReference>
<dbReference type="PANTHER" id="PTHR33797">
    <property type="entry name" value="ORGANIC HYDROPEROXIDE RESISTANCE PROTEIN-LIKE"/>
    <property type="match status" value="1"/>
</dbReference>
<dbReference type="NCBIfam" id="TIGR03561">
    <property type="entry name" value="organ_hyd_perox"/>
    <property type="match status" value="1"/>
</dbReference>
<evidence type="ECO:0000256" key="1">
    <source>
        <dbReference type="ARBA" id="ARBA00007378"/>
    </source>
</evidence>
<proteinExistence type="inferred from homology"/>
<sequence length="136" mass="14075">MKIFYKTRATATGGRSGRTALDDGSLALDMAMPGSGKTGANPEQLFAMGYAACFDNALLVAAKQLGLAPTATRTSVEVGIGQTAAGGYALDVDLHVEVHGLDQSAARKLVEAAHQVCPYSNATRGNIEVRLHVSVA</sequence>
<dbReference type="SUPFAM" id="SSF82784">
    <property type="entry name" value="OsmC-like"/>
    <property type="match status" value="1"/>
</dbReference>
<organism evidence="2 3">
    <name type="scientific">Pseudoxanthomonas taiwanensis</name>
    <dbReference type="NCBI Taxonomy" id="176598"/>
    <lineage>
        <taxon>Bacteria</taxon>
        <taxon>Pseudomonadati</taxon>
        <taxon>Pseudomonadota</taxon>
        <taxon>Gammaproteobacteria</taxon>
        <taxon>Lysobacterales</taxon>
        <taxon>Lysobacteraceae</taxon>
        <taxon>Pseudoxanthomonas</taxon>
    </lineage>
</organism>
<dbReference type="InterPro" id="IPR019953">
    <property type="entry name" value="OHR"/>
</dbReference>
<evidence type="ECO:0000313" key="2">
    <source>
        <dbReference type="EMBL" id="KAF1688302.1"/>
    </source>
</evidence>
<gene>
    <name evidence="2" type="ORF">CR938_10685</name>
</gene>
<name>A0A921THC4_9GAMM</name>
<dbReference type="InterPro" id="IPR003718">
    <property type="entry name" value="OsmC/Ohr_fam"/>
</dbReference>
<evidence type="ECO:0000313" key="3">
    <source>
        <dbReference type="Proteomes" id="UP000717981"/>
    </source>
</evidence>
<dbReference type="Gene3D" id="3.30.300.20">
    <property type="match status" value="1"/>
</dbReference>
<dbReference type="Pfam" id="PF02566">
    <property type="entry name" value="OsmC"/>
    <property type="match status" value="1"/>
</dbReference>
<dbReference type="RefSeq" id="WP_162124994.1">
    <property type="nucleotide sequence ID" value="NZ_PDWK01000055.1"/>
</dbReference>
<dbReference type="Gene3D" id="2.20.25.10">
    <property type="match status" value="1"/>
</dbReference>
<dbReference type="PANTHER" id="PTHR33797:SF2">
    <property type="entry name" value="ORGANIC HYDROPEROXIDE RESISTANCE PROTEIN-LIKE"/>
    <property type="match status" value="1"/>
</dbReference>
<comment type="caution">
    <text evidence="2">The sequence shown here is derived from an EMBL/GenBank/DDBJ whole genome shotgun (WGS) entry which is preliminary data.</text>
</comment>
<comment type="similarity">
    <text evidence="1">Belongs to the OsmC/Ohr family.</text>
</comment>
<accession>A0A921THC4</accession>
<dbReference type="AlphaFoldDB" id="A0A921THC4"/>
<reference evidence="2" key="1">
    <citation type="submission" date="2017-10" db="EMBL/GenBank/DDBJ databases">
        <title>Whole genome sequencing of members of genus Pseudoxanthomonas.</title>
        <authorList>
            <person name="Kumar S."/>
            <person name="Bansal K."/>
            <person name="Kaur A."/>
            <person name="Patil P."/>
            <person name="Sharma S."/>
            <person name="Patil P.B."/>
        </authorList>
    </citation>
    <scope>NUCLEOTIDE SEQUENCE</scope>
    <source>
        <strain evidence="2">DSM 22914</strain>
    </source>
</reference>
<dbReference type="InterPro" id="IPR036102">
    <property type="entry name" value="OsmC/Ohrsf"/>
</dbReference>
<protein>
    <submittedName>
        <fullName evidence="2">Organic hydroperoxide resistance protein</fullName>
    </submittedName>
</protein>
<dbReference type="EMBL" id="PDWK01000055">
    <property type="protein sequence ID" value="KAF1688302.1"/>
    <property type="molecule type" value="Genomic_DNA"/>
</dbReference>
<dbReference type="OrthoDB" id="9797508at2"/>
<keyword evidence="3" id="KW-1185">Reference proteome</keyword>